<evidence type="ECO:0000256" key="1">
    <source>
        <dbReference type="ARBA" id="ARBA00022801"/>
    </source>
</evidence>
<proteinExistence type="predicted"/>
<evidence type="ECO:0000256" key="3">
    <source>
        <dbReference type="ARBA" id="ARBA00023098"/>
    </source>
</evidence>
<keyword evidence="7" id="KW-1185">Reference proteome</keyword>
<dbReference type="EMBL" id="CP061538">
    <property type="protein sequence ID" value="QNV40512.1"/>
    <property type="molecule type" value="Genomic_DNA"/>
</dbReference>
<dbReference type="PANTHER" id="PTHR14226">
    <property type="entry name" value="NEUROPATHY TARGET ESTERASE/SWISS CHEESE D.MELANOGASTER"/>
    <property type="match status" value="1"/>
</dbReference>
<feature type="domain" description="PNPLA" evidence="5">
    <location>
        <begin position="29"/>
        <end position="200"/>
    </location>
</feature>
<gene>
    <name evidence="6" type="ORF">IDM48_03615</name>
</gene>
<protein>
    <submittedName>
        <fullName evidence="6">Patatin-like phospholipase family protein</fullName>
    </submittedName>
</protein>
<dbReference type="GO" id="GO:0016042">
    <property type="term" value="P:lipid catabolic process"/>
    <property type="evidence" value="ECO:0007669"/>
    <property type="project" value="UniProtKB-UniRule"/>
</dbReference>
<dbReference type="PANTHER" id="PTHR14226:SF64">
    <property type="entry name" value="PNPLA DOMAIN-CONTAINING PROTEIN"/>
    <property type="match status" value="1"/>
</dbReference>
<feature type="short sequence motif" description="DGA/G" evidence="4">
    <location>
        <begin position="187"/>
        <end position="189"/>
    </location>
</feature>
<keyword evidence="3 4" id="KW-0443">Lipid metabolism</keyword>
<evidence type="ECO:0000256" key="4">
    <source>
        <dbReference type="PROSITE-ProRule" id="PRU01161"/>
    </source>
</evidence>
<keyword evidence="1 4" id="KW-0378">Hydrolase</keyword>
<feature type="active site" description="Nucleophile" evidence="4">
    <location>
        <position position="64"/>
    </location>
</feature>
<comment type="caution">
    <text evidence="4">Lacks conserved residue(s) required for the propagation of feature annotation.</text>
</comment>
<accession>A0A7H2BLG6</accession>
<dbReference type="Gene3D" id="3.40.1090.10">
    <property type="entry name" value="Cytosolic phospholipase A2 catalytic domain"/>
    <property type="match status" value="2"/>
</dbReference>
<organism evidence="6 7">
    <name type="scientific">Rothia amarae</name>
    <dbReference type="NCBI Taxonomy" id="169480"/>
    <lineage>
        <taxon>Bacteria</taxon>
        <taxon>Bacillati</taxon>
        <taxon>Actinomycetota</taxon>
        <taxon>Actinomycetes</taxon>
        <taxon>Micrococcales</taxon>
        <taxon>Micrococcaceae</taxon>
        <taxon>Rothia</taxon>
    </lineage>
</organism>
<dbReference type="KEGG" id="rama:IDM48_03615"/>
<dbReference type="InterPro" id="IPR002641">
    <property type="entry name" value="PNPLA_dom"/>
</dbReference>
<reference evidence="6 7" key="1">
    <citation type="submission" date="2020-09" db="EMBL/GenBank/DDBJ databases">
        <title>Investigation of environmental microbe.</title>
        <authorList>
            <person name="Ou Y."/>
            <person name="Kang Q."/>
        </authorList>
    </citation>
    <scope>NUCLEOTIDE SEQUENCE [LARGE SCALE GENOMIC DNA]</scope>
    <source>
        <strain evidence="6 7">KJZ-9</strain>
    </source>
</reference>
<dbReference type="SUPFAM" id="SSF52151">
    <property type="entry name" value="FabD/lysophospholipase-like"/>
    <property type="match status" value="1"/>
</dbReference>
<sequence>MHTTLEIIRQRHQSGSQPGQRNDDARLVVVLEGGSSRAAFGGGMVGVLEEHGLLPVFDAVYGASAGALNGAWLICEKANENIHGWWTPESIKEIIKPANFVRGKPIVNGDFLVDEMYESFTRMGFEEILASPVEYHPLATDADSGESVDLAPFITDRATLKTAMKATTRIPVLSGDPVSLGGRRFIDGGMAENIPIETALAQGATHLLVLRTRQPSVDLASTHKLKQQAVALWMRKNAAGALHTWENRNRRKQQLEVLLRDSPQVLQVAPPEGAPKISMIGQATETQKLAVEMGKEQMRQVLREAGIS</sequence>
<feature type="short sequence motif" description="GXSXG" evidence="4">
    <location>
        <begin position="62"/>
        <end position="66"/>
    </location>
</feature>
<evidence type="ECO:0000313" key="7">
    <source>
        <dbReference type="Proteomes" id="UP000516421"/>
    </source>
</evidence>
<dbReference type="PROSITE" id="PS51635">
    <property type="entry name" value="PNPLA"/>
    <property type="match status" value="1"/>
</dbReference>
<dbReference type="Pfam" id="PF01734">
    <property type="entry name" value="Patatin"/>
    <property type="match status" value="1"/>
</dbReference>
<dbReference type="GO" id="GO:0016787">
    <property type="term" value="F:hydrolase activity"/>
    <property type="evidence" value="ECO:0007669"/>
    <property type="project" value="UniProtKB-UniRule"/>
</dbReference>
<feature type="active site" description="Proton acceptor" evidence="4">
    <location>
        <position position="187"/>
    </location>
</feature>
<dbReference type="AlphaFoldDB" id="A0A7H2BLG6"/>
<dbReference type="RefSeq" id="WP_190618097.1">
    <property type="nucleotide sequence ID" value="NZ_CP061538.1"/>
</dbReference>
<keyword evidence="2 4" id="KW-0442">Lipid degradation</keyword>
<evidence type="ECO:0000259" key="5">
    <source>
        <dbReference type="PROSITE" id="PS51635"/>
    </source>
</evidence>
<name>A0A7H2BLG6_9MICC</name>
<evidence type="ECO:0000256" key="2">
    <source>
        <dbReference type="ARBA" id="ARBA00022963"/>
    </source>
</evidence>
<dbReference type="InterPro" id="IPR016035">
    <property type="entry name" value="Acyl_Trfase/lysoPLipase"/>
</dbReference>
<dbReference type="InterPro" id="IPR050301">
    <property type="entry name" value="NTE"/>
</dbReference>
<evidence type="ECO:0000313" key="6">
    <source>
        <dbReference type="EMBL" id="QNV40512.1"/>
    </source>
</evidence>
<dbReference type="Proteomes" id="UP000516421">
    <property type="component" value="Chromosome"/>
</dbReference>